<evidence type="ECO:0000259" key="25">
    <source>
        <dbReference type="Pfam" id="PF11838"/>
    </source>
</evidence>
<dbReference type="Pfam" id="PF17900">
    <property type="entry name" value="Peptidase_M1_N"/>
    <property type="match status" value="1"/>
</dbReference>
<name>A0A2K8JR47_9HEMI</name>
<dbReference type="FunFam" id="2.60.40.1730:FF:000013">
    <property type="entry name" value="Aminopeptidase"/>
    <property type="match status" value="1"/>
</dbReference>
<feature type="domain" description="Peptidase M1 membrane alanine aminopeptidase" evidence="24">
    <location>
        <begin position="262"/>
        <end position="482"/>
    </location>
</feature>
<keyword evidence="5" id="KW-1003">Cell membrane</keyword>
<dbReference type="Pfam" id="PF01433">
    <property type="entry name" value="Peptidase_M1"/>
    <property type="match status" value="1"/>
</dbReference>
<evidence type="ECO:0000256" key="13">
    <source>
        <dbReference type="ARBA" id="ARBA00022989"/>
    </source>
</evidence>
<evidence type="ECO:0000256" key="19">
    <source>
        <dbReference type="PIRSR" id="PIRSR634016-1"/>
    </source>
</evidence>
<comment type="catalytic activity">
    <reaction evidence="1">
        <text>Release of an N-terminal amino acid, Xaa-|-Yaa- from a peptide, amide or arylamide. Xaa is preferably Ala, but may be most amino acids including Pro (slow action). When a terminal hydrophobic residue is followed by a prolyl residue, the two may be released as an intact Xaa-Pro dipeptide.</text>
        <dbReference type="EC" id="3.4.11.2"/>
    </reaction>
</comment>
<dbReference type="Pfam" id="PF11838">
    <property type="entry name" value="ERAP1_C"/>
    <property type="match status" value="1"/>
</dbReference>
<feature type="binding site" evidence="20">
    <location>
        <position position="357"/>
    </location>
    <ligand>
        <name>Zn(2+)</name>
        <dbReference type="ChEBI" id="CHEBI:29105"/>
        <note>catalytic</note>
    </ligand>
</feature>
<keyword evidence="14 22" id="KW-0482">Metalloprotease</keyword>
<evidence type="ECO:0000259" key="26">
    <source>
        <dbReference type="Pfam" id="PF17900"/>
    </source>
</evidence>
<evidence type="ECO:0000256" key="16">
    <source>
        <dbReference type="ARBA" id="ARBA00023157"/>
    </source>
</evidence>
<reference evidence="27" key="1">
    <citation type="journal article" date="2018" name="Cell. Mol. Life Sci.">
        <title>Giant fish-killing water bug reveals ancient and dynamic venom evolution in Heteroptera.</title>
        <authorList>
            <person name="Walker A.A."/>
            <person name="Hernandez-Vargas M.J."/>
            <person name="Corzo G."/>
            <person name="Fry B.G."/>
            <person name="King G.F."/>
        </authorList>
    </citation>
    <scope>NUCLEOTIDE SEQUENCE</scope>
</reference>
<evidence type="ECO:0000256" key="9">
    <source>
        <dbReference type="ARBA" id="ARBA00022723"/>
    </source>
</evidence>
<dbReference type="InterPro" id="IPR024571">
    <property type="entry name" value="ERAP1-like_C_dom"/>
</dbReference>
<dbReference type="FunFam" id="2.60.40.1910:FF:000008">
    <property type="entry name" value="Aminopeptidase"/>
    <property type="match status" value="1"/>
</dbReference>
<accession>A0A2K8JR47</accession>
<evidence type="ECO:0000259" key="24">
    <source>
        <dbReference type="Pfam" id="PF01433"/>
    </source>
</evidence>
<dbReference type="FunFam" id="1.25.50.20:FF:000001">
    <property type="entry name" value="Aminopeptidase"/>
    <property type="match status" value="1"/>
</dbReference>
<dbReference type="InterPro" id="IPR034016">
    <property type="entry name" value="M1_APN-typ"/>
</dbReference>
<evidence type="ECO:0000256" key="15">
    <source>
        <dbReference type="ARBA" id="ARBA00023136"/>
    </source>
</evidence>
<keyword evidence="8" id="KW-0812">Transmembrane</keyword>
<evidence type="ECO:0000256" key="12">
    <source>
        <dbReference type="ARBA" id="ARBA00022833"/>
    </source>
</evidence>
<evidence type="ECO:0000256" key="5">
    <source>
        <dbReference type="ARBA" id="ARBA00022475"/>
    </source>
</evidence>
<evidence type="ECO:0000256" key="17">
    <source>
        <dbReference type="ARBA" id="ARBA00023180"/>
    </source>
</evidence>
<dbReference type="Gene3D" id="1.25.50.20">
    <property type="match status" value="1"/>
</dbReference>
<keyword evidence="11 22" id="KW-0378">Hydrolase</keyword>
<feature type="chain" id="PRO_5014732983" description="Aminopeptidase" evidence="23">
    <location>
        <begin position="23"/>
        <end position="900"/>
    </location>
</feature>
<protein>
    <recommendedName>
        <fullName evidence="22">Aminopeptidase</fullName>
        <ecNumber evidence="22">3.4.11.-</ecNumber>
    </recommendedName>
</protein>
<dbReference type="AlphaFoldDB" id="A0A2K8JR47"/>
<evidence type="ECO:0000313" key="27">
    <source>
        <dbReference type="EMBL" id="ATU82423.1"/>
    </source>
</evidence>
<dbReference type="EMBL" id="MF683282">
    <property type="protein sequence ID" value="ATU82423.1"/>
    <property type="molecule type" value="mRNA"/>
</dbReference>
<evidence type="ECO:0000256" key="7">
    <source>
        <dbReference type="ARBA" id="ARBA00022670"/>
    </source>
</evidence>
<dbReference type="GO" id="GO:0005615">
    <property type="term" value="C:extracellular space"/>
    <property type="evidence" value="ECO:0007669"/>
    <property type="project" value="TreeGrafter"/>
</dbReference>
<keyword evidence="10 23" id="KW-0732">Signal</keyword>
<keyword evidence="16" id="KW-1015">Disulfide bond</keyword>
<dbReference type="Gene3D" id="2.60.40.1910">
    <property type="match status" value="1"/>
</dbReference>
<evidence type="ECO:0000256" key="20">
    <source>
        <dbReference type="PIRSR" id="PIRSR634016-3"/>
    </source>
</evidence>
<comment type="similarity">
    <text evidence="4 22">Belongs to the peptidase M1 family.</text>
</comment>
<feature type="site" description="Transition state stabilizer" evidence="21">
    <location>
        <position position="420"/>
    </location>
</feature>
<evidence type="ECO:0000256" key="3">
    <source>
        <dbReference type="ARBA" id="ARBA00004609"/>
    </source>
</evidence>
<keyword evidence="17" id="KW-0325">Glycoprotein</keyword>
<dbReference type="GO" id="GO:0016285">
    <property type="term" value="F:alanyl aminopeptidase activity"/>
    <property type="evidence" value="ECO:0007669"/>
    <property type="project" value="UniProtKB-EC"/>
</dbReference>
<feature type="domain" description="ERAP1-like C-terminal" evidence="25">
    <location>
        <begin position="561"/>
        <end position="876"/>
    </location>
</feature>
<organism evidence="27">
    <name type="scientific">Lethocerus distinctifemur</name>
    <dbReference type="NCBI Taxonomy" id="280095"/>
    <lineage>
        <taxon>Eukaryota</taxon>
        <taxon>Metazoa</taxon>
        <taxon>Ecdysozoa</taxon>
        <taxon>Arthropoda</taxon>
        <taxon>Hexapoda</taxon>
        <taxon>Insecta</taxon>
        <taxon>Pterygota</taxon>
        <taxon>Neoptera</taxon>
        <taxon>Paraneoptera</taxon>
        <taxon>Hemiptera</taxon>
        <taxon>Heteroptera</taxon>
        <taxon>Panheteroptera</taxon>
        <taxon>Nepomorpha</taxon>
        <taxon>Belostomatidae</taxon>
        <taxon>Lethocerinae</taxon>
        <taxon>Lethocerus</taxon>
    </lineage>
</organism>
<feature type="binding site" evidence="20">
    <location>
        <position position="338"/>
    </location>
    <ligand>
        <name>Zn(2+)</name>
        <dbReference type="ChEBI" id="CHEBI:29105"/>
        <note>catalytic</note>
    </ligand>
</feature>
<evidence type="ECO:0000256" key="8">
    <source>
        <dbReference type="ARBA" id="ARBA00022692"/>
    </source>
</evidence>
<evidence type="ECO:0000256" key="11">
    <source>
        <dbReference type="ARBA" id="ARBA00022801"/>
    </source>
</evidence>
<keyword evidence="9 20" id="KW-0479">Metal-binding</keyword>
<dbReference type="InterPro" id="IPR027268">
    <property type="entry name" value="Peptidase_M4/M1_CTD_sf"/>
</dbReference>
<evidence type="ECO:0000256" key="6">
    <source>
        <dbReference type="ARBA" id="ARBA00022622"/>
    </source>
</evidence>
<dbReference type="PANTHER" id="PTHR11533:SF294">
    <property type="entry name" value="THYROTROPIN-RELEASING HORMONE-DEGRADING ECTOENZYME"/>
    <property type="match status" value="1"/>
</dbReference>
<dbReference type="InterPro" id="IPR042097">
    <property type="entry name" value="Aminopeptidase_N-like_N_sf"/>
</dbReference>
<evidence type="ECO:0000256" key="22">
    <source>
        <dbReference type="RuleBase" id="RU364040"/>
    </source>
</evidence>
<evidence type="ECO:0000256" key="2">
    <source>
        <dbReference type="ARBA" id="ARBA00004167"/>
    </source>
</evidence>
<keyword evidence="15" id="KW-0472">Membrane</keyword>
<dbReference type="GO" id="GO:0006508">
    <property type="term" value="P:proteolysis"/>
    <property type="evidence" value="ECO:0007669"/>
    <property type="project" value="UniProtKB-KW"/>
</dbReference>
<keyword evidence="18" id="KW-0449">Lipoprotein</keyword>
<dbReference type="GO" id="GO:0070006">
    <property type="term" value="F:metalloaminopeptidase activity"/>
    <property type="evidence" value="ECO:0007669"/>
    <property type="project" value="TreeGrafter"/>
</dbReference>
<comment type="subcellular location">
    <subcellularLocation>
        <location evidence="3">Cell membrane</location>
        <topology evidence="3">Lipid-anchor</topology>
        <topology evidence="3">GPI-anchor</topology>
    </subcellularLocation>
    <subcellularLocation>
        <location evidence="2">Membrane</location>
        <topology evidence="2">Single-pass membrane protein</topology>
    </subcellularLocation>
</comment>
<keyword evidence="22" id="KW-0031">Aminopeptidase</keyword>
<evidence type="ECO:0000256" key="4">
    <source>
        <dbReference type="ARBA" id="ARBA00010136"/>
    </source>
</evidence>
<feature type="domain" description="Aminopeptidase N-like N-terminal" evidence="26">
    <location>
        <begin position="35"/>
        <end position="226"/>
    </location>
</feature>
<dbReference type="GO" id="GO:0005886">
    <property type="term" value="C:plasma membrane"/>
    <property type="evidence" value="ECO:0007669"/>
    <property type="project" value="UniProtKB-SubCell"/>
</dbReference>
<dbReference type="GO" id="GO:0042277">
    <property type="term" value="F:peptide binding"/>
    <property type="evidence" value="ECO:0007669"/>
    <property type="project" value="TreeGrafter"/>
</dbReference>
<dbReference type="Gene3D" id="1.10.390.10">
    <property type="entry name" value="Neutral Protease Domain 2"/>
    <property type="match status" value="1"/>
</dbReference>
<dbReference type="FunFam" id="1.10.390.10:FF:000016">
    <property type="entry name" value="Glutamyl aminopeptidase"/>
    <property type="match status" value="1"/>
</dbReference>
<keyword evidence="7 22" id="KW-0645">Protease</keyword>
<sequence>MLPSTAFVLLTMTGMIPFGGVGVDRRLRLPTDIHPTEYKIELVPNLVKDDWKAFGRIWIHINCSKPTKEIIFNIKDITIDKKSVALAANDLSATYKIVNQSYDEEEMYKLTLHKPLLAGGKYKLHMKFTSVLNDLLQGFYRSSYIDSATNETRWLAATQFSPTDARRAFPCWDEPAFKAKFTISLGRPGNMTTRSNMPILHTTQMNKRSGWYWDHYKTTLPMSTYLVGFIVSDLAHSDARTNKPNFEFKVWSRRDALPQSNYAKDIGPRLLEYLEKYFGIDYPLPKLDLVALPDFGFRGMENWGLITFRESAMLYDPEVSTVDGQKNVGIVVGHEIAHQWFGNLVTPQWWDDLWLKEGFATYIGYIALNNIEPTWNMMGQFVIDTLHPVMNLDSLKSTHQISNPVADPKDIRQIFDAISYDKGASIIRMINSFIGDDKFREGLQIYLHGHEYGNAERSQLWEAFMEAVDDPELDIGRVMDSWTLQSGYPVVTVTRNYSDNTVVLTQERFLLSGEKIDNGNWWIPISYTTEVERDFSSAVPAAWMSDKVASMHLPDLPHDKWILVNINQTGFYKVNYDPHNWNLLNNSFLSLPQVTQAQLIDDAYNLAAAGRIPYTVPLSLSENLKNSDEYMPWHVSIKEYKDIYNVLPDKLEEQMKKYLVNILPNPDFTLYTKELPNDYLAKFHVIDIMKALCQYGQSRFVNDAKTIFNQWMSGDDVPILPDLKPIVYCTGVRYGGEAEWNFVWNKYLASNVGSDREDLLKSLACSTDTGILEKYLSFILDKTSQVRKQDGGIIYTAVAYNKKGAGLALKYLSDNWQAIQDHFGLAFNRISKMVESLNFCLNTQSQLNQLQELYNDHKADLGTTELSFLETLEKVQINVNWIKSNSRQIEDWLKKKLLIM</sequence>
<dbReference type="InterPro" id="IPR050344">
    <property type="entry name" value="Peptidase_M1_aminopeptidases"/>
</dbReference>
<feature type="active site" description="Proton acceptor" evidence="19">
    <location>
        <position position="335"/>
    </location>
</feature>
<dbReference type="PRINTS" id="PR00756">
    <property type="entry name" value="ALADIPTASE"/>
</dbReference>
<proteinExistence type="evidence at transcript level"/>
<dbReference type="EC" id="3.4.11.-" evidence="22"/>
<evidence type="ECO:0000256" key="10">
    <source>
        <dbReference type="ARBA" id="ARBA00022729"/>
    </source>
</evidence>
<evidence type="ECO:0000256" key="23">
    <source>
        <dbReference type="SAM" id="SignalP"/>
    </source>
</evidence>
<dbReference type="InterPro" id="IPR001930">
    <property type="entry name" value="Peptidase_M1"/>
</dbReference>
<feature type="binding site" evidence="20">
    <location>
        <position position="334"/>
    </location>
    <ligand>
        <name>Zn(2+)</name>
        <dbReference type="ChEBI" id="CHEBI:29105"/>
        <note>catalytic</note>
    </ligand>
</feature>
<dbReference type="GO" id="GO:0098552">
    <property type="term" value="C:side of membrane"/>
    <property type="evidence" value="ECO:0007669"/>
    <property type="project" value="UniProtKB-KW"/>
</dbReference>
<dbReference type="SUPFAM" id="SSF55486">
    <property type="entry name" value="Metalloproteases ('zincins'), catalytic domain"/>
    <property type="match status" value="1"/>
</dbReference>
<evidence type="ECO:0000256" key="21">
    <source>
        <dbReference type="PIRSR" id="PIRSR634016-4"/>
    </source>
</evidence>
<dbReference type="SUPFAM" id="SSF63737">
    <property type="entry name" value="Leukotriene A4 hydrolase N-terminal domain"/>
    <property type="match status" value="1"/>
</dbReference>
<dbReference type="InterPro" id="IPR045357">
    <property type="entry name" value="Aminopeptidase_N-like_N"/>
</dbReference>
<feature type="signal peptide" evidence="23">
    <location>
        <begin position="1"/>
        <end position="22"/>
    </location>
</feature>
<evidence type="ECO:0000256" key="14">
    <source>
        <dbReference type="ARBA" id="ARBA00023049"/>
    </source>
</evidence>
<dbReference type="Gene3D" id="2.60.40.1730">
    <property type="entry name" value="tricorn interacting facor f3 domain"/>
    <property type="match status" value="1"/>
</dbReference>
<keyword evidence="13" id="KW-1133">Transmembrane helix</keyword>
<dbReference type="GO" id="GO:0005737">
    <property type="term" value="C:cytoplasm"/>
    <property type="evidence" value="ECO:0007669"/>
    <property type="project" value="TreeGrafter"/>
</dbReference>
<dbReference type="CDD" id="cd09601">
    <property type="entry name" value="M1_APN-Q_like"/>
    <property type="match status" value="1"/>
</dbReference>
<dbReference type="InterPro" id="IPR014782">
    <property type="entry name" value="Peptidase_M1_dom"/>
</dbReference>
<dbReference type="GO" id="GO:0008270">
    <property type="term" value="F:zinc ion binding"/>
    <property type="evidence" value="ECO:0007669"/>
    <property type="project" value="UniProtKB-UniRule"/>
</dbReference>
<keyword evidence="6" id="KW-0336">GPI-anchor</keyword>
<dbReference type="PANTHER" id="PTHR11533">
    <property type="entry name" value="PROTEASE M1 ZINC METALLOPROTEASE"/>
    <property type="match status" value="1"/>
</dbReference>
<comment type="cofactor">
    <cofactor evidence="20 22">
        <name>Zn(2+)</name>
        <dbReference type="ChEBI" id="CHEBI:29105"/>
    </cofactor>
    <text evidence="20 22">Binds 1 zinc ion per subunit.</text>
</comment>
<dbReference type="GO" id="GO:0043171">
    <property type="term" value="P:peptide catabolic process"/>
    <property type="evidence" value="ECO:0007669"/>
    <property type="project" value="TreeGrafter"/>
</dbReference>
<keyword evidence="12 20" id="KW-0862">Zinc</keyword>
<evidence type="ECO:0000256" key="1">
    <source>
        <dbReference type="ARBA" id="ARBA00000098"/>
    </source>
</evidence>
<evidence type="ECO:0000256" key="18">
    <source>
        <dbReference type="ARBA" id="ARBA00023288"/>
    </source>
</evidence>